<evidence type="ECO:0000313" key="2">
    <source>
        <dbReference type="Proteomes" id="UP000729402"/>
    </source>
</evidence>
<keyword evidence="2" id="KW-1185">Reference proteome</keyword>
<comment type="caution">
    <text evidence="1">The sequence shown here is derived from an EMBL/GenBank/DDBJ whole genome shotgun (WGS) entry which is preliminary data.</text>
</comment>
<dbReference type="AlphaFoldDB" id="A0A8J5VK10"/>
<organism evidence="1 2">
    <name type="scientific">Zizania palustris</name>
    <name type="common">Northern wild rice</name>
    <dbReference type="NCBI Taxonomy" id="103762"/>
    <lineage>
        <taxon>Eukaryota</taxon>
        <taxon>Viridiplantae</taxon>
        <taxon>Streptophyta</taxon>
        <taxon>Embryophyta</taxon>
        <taxon>Tracheophyta</taxon>
        <taxon>Spermatophyta</taxon>
        <taxon>Magnoliopsida</taxon>
        <taxon>Liliopsida</taxon>
        <taxon>Poales</taxon>
        <taxon>Poaceae</taxon>
        <taxon>BOP clade</taxon>
        <taxon>Oryzoideae</taxon>
        <taxon>Oryzeae</taxon>
        <taxon>Zizaniinae</taxon>
        <taxon>Zizania</taxon>
    </lineage>
</organism>
<protein>
    <submittedName>
        <fullName evidence="1">Uncharacterized protein</fullName>
    </submittedName>
</protein>
<evidence type="ECO:0000313" key="1">
    <source>
        <dbReference type="EMBL" id="KAG8047314.1"/>
    </source>
</evidence>
<reference evidence="1" key="1">
    <citation type="journal article" date="2021" name="bioRxiv">
        <title>Whole Genome Assembly and Annotation of Northern Wild Rice, Zizania palustris L., Supports a Whole Genome Duplication in the Zizania Genus.</title>
        <authorList>
            <person name="Haas M."/>
            <person name="Kono T."/>
            <person name="Macchietto M."/>
            <person name="Millas R."/>
            <person name="McGilp L."/>
            <person name="Shao M."/>
            <person name="Duquette J."/>
            <person name="Hirsch C.N."/>
            <person name="Kimball J."/>
        </authorList>
    </citation>
    <scope>NUCLEOTIDE SEQUENCE</scope>
    <source>
        <tissue evidence="1">Fresh leaf tissue</tissue>
    </source>
</reference>
<proteinExistence type="predicted"/>
<dbReference type="Proteomes" id="UP000729402">
    <property type="component" value="Unassembled WGS sequence"/>
</dbReference>
<name>A0A8J5VK10_ZIZPA</name>
<sequence>MRQVRRSRFEANLALRGFGAFLGLRIASKAFEVKDRGPRAERSEGLQLGEIIPTVIRNMKSRCTVRRNGFVGRRPDTLSRGIGEPQDGEAWSLQRLRSR</sequence>
<gene>
    <name evidence="1" type="ORF">GUJ93_ZPchr0008g11531</name>
</gene>
<reference evidence="1" key="2">
    <citation type="submission" date="2021-02" db="EMBL/GenBank/DDBJ databases">
        <authorList>
            <person name="Kimball J.A."/>
            <person name="Haas M.W."/>
            <person name="Macchietto M."/>
            <person name="Kono T."/>
            <person name="Duquette J."/>
            <person name="Shao M."/>
        </authorList>
    </citation>
    <scope>NUCLEOTIDE SEQUENCE</scope>
    <source>
        <tissue evidence="1">Fresh leaf tissue</tissue>
    </source>
</reference>
<accession>A0A8J5VK10</accession>
<dbReference type="EMBL" id="JAAALK010000290">
    <property type="protein sequence ID" value="KAG8047314.1"/>
    <property type="molecule type" value="Genomic_DNA"/>
</dbReference>